<dbReference type="InterPro" id="IPR012337">
    <property type="entry name" value="RNaseH-like_sf"/>
</dbReference>
<dbReference type="AlphaFoldDB" id="A0AAW2C2Y9"/>
<dbReference type="GO" id="GO:0003676">
    <property type="term" value="F:nucleic acid binding"/>
    <property type="evidence" value="ECO:0007669"/>
    <property type="project" value="InterPro"/>
</dbReference>
<keyword evidence="3" id="KW-1185">Reference proteome</keyword>
<name>A0AAW2C2Y9_9ROSI</name>
<dbReference type="CDD" id="cd06222">
    <property type="entry name" value="RNase_H_like"/>
    <property type="match status" value="1"/>
</dbReference>
<dbReference type="InterPro" id="IPR000477">
    <property type="entry name" value="RT_dom"/>
</dbReference>
<evidence type="ECO:0000259" key="1">
    <source>
        <dbReference type="PROSITE" id="PS50878"/>
    </source>
</evidence>
<sequence>MSNNPNDFLIRLEKNLTKEYIDIMQQEEEFWALKSRLNWAEFGDRNTAFIHTTTLVRRHRNKIRSIQNSVGEWITDDEGVKKHILLGFQQLFQTEAQHSNLHSDIESFSCSFLSDEDQEIISGQVTEEEITTGLWGLKPFKAPGADGLHAGFFQYFWTDVKDSVCKEVTQIFESKKMPEYLNETLISLIPKCQSPASLNYYRPISLCNTVYKVVTKIIVGRIRPFLDKLISPIQAAFVPGRRGLDNVVIAQELIHSIDLKKGNNSSMAIKVDLAKAYDRLEWNFIHKVLRAFHLPDGLISLIMSCISSSSFSILFNGGKLDKFQPTRGICQGDPLSPYIFLLCMEFLGYLIDKECMEKNWIPMTASRTNVEISHLFFADDLMLFAKVDKKCAASIKRELNQFCLESGQAISEAKSRIYFSPNTPISMKENICETLGIHATTCLGKYLGFPLRHKGVGRNQYNFIVERMITKLSRWKTKFLSCAGRSVLVKSVMEAIPSYVMQGAALPMHVCEKIDKVSRDFLWGSTEEKRKLHLVGWGKIVKSKEEGGLGLQSARAKNIALLAKLNWRLYQEKEALWARVLINKYCSQSRRRSKDPDKLPCSPTWIAIKKGFTVFEKGIGWNLGSNSTLSFWNDKWVKGQTARKLIQGPLTQREFNLSVAETTCQGSWDWSKLSFELPLDVKDMIKAIPLQIYGEKHDNLIWKGSHDGDFKLASAYKLARSESHDAQTFQGYWIWKLDMLPKIKHFLWLCFHNSVPVKKVLESRGIIHDACCPLCRNHEETILHTLRDCPVAMNFWQKFRTSQNLSNFMHLSLADWLSTNCLDSKLNRINGIPWSIVFPLAVWNLWKHRNNMVFQNSPLNPNLHSLCMKAATEYYYCMGKGQASKRHSVIPVCWYKPQEGWFKLNSDGASLGNPGKAGEGGLIRDSCGRWIKGFMRYIGISTSIIAEFWALRDGLTLASQLGITHLAVELDAKVVVDLILSRKTPKCLYTSILNDCRYLLGKFQQTAIRHVFREANRGADNLAKEACSLTSDFVVLDAPPNLDLNVIVNSDANGLYSLRLIANTLPFVAS</sequence>
<comment type="caution">
    <text evidence="2">The sequence shown here is derived from an EMBL/GenBank/DDBJ whole genome shotgun (WGS) entry which is preliminary data.</text>
</comment>
<reference evidence="2 3" key="1">
    <citation type="submission" date="2024-01" db="EMBL/GenBank/DDBJ databases">
        <title>A telomere-to-telomere, gap-free genome of sweet tea (Lithocarpus litseifolius).</title>
        <authorList>
            <person name="Zhou J."/>
        </authorList>
    </citation>
    <scope>NUCLEOTIDE SEQUENCE [LARGE SCALE GENOMIC DNA]</scope>
    <source>
        <strain evidence="2">Zhou-2022a</strain>
        <tissue evidence="2">Leaf</tissue>
    </source>
</reference>
<dbReference type="Pfam" id="PF13966">
    <property type="entry name" value="zf-RVT"/>
    <property type="match status" value="1"/>
</dbReference>
<dbReference type="PROSITE" id="PS50878">
    <property type="entry name" value="RT_POL"/>
    <property type="match status" value="1"/>
</dbReference>
<organism evidence="2 3">
    <name type="scientific">Lithocarpus litseifolius</name>
    <dbReference type="NCBI Taxonomy" id="425828"/>
    <lineage>
        <taxon>Eukaryota</taxon>
        <taxon>Viridiplantae</taxon>
        <taxon>Streptophyta</taxon>
        <taxon>Embryophyta</taxon>
        <taxon>Tracheophyta</taxon>
        <taxon>Spermatophyta</taxon>
        <taxon>Magnoliopsida</taxon>
        <taxon>eudicotyledons</taxon>
        <taxon>Gunneridae</taxon>
        <taxon>Pentapetalae</taxon>
        <taxon>rosids</taxon>
        <taxon>fabids</taxon>
        <taxon>Fagales</taxon>
        <taxon>Fagaceae</taxon>
        <taxon>Lithocarpus</taxon>
    </lineage>
</organism>
<dbReference type="Gene3D" id="3.30.420.10">
    <property type="entry name" value="Ribonuclease H-like superfamily/Ribonuclease H"/>
    <property type="match status" value="1"/>
</dbReference>
<dbReference type="Pfam" id="PF00078">
    <property type="entry name" value="RVT_1"/>
    <property type="match status" value="1"/>
</dbReference>
<dbReference type="EMBL" id="JAZDWU010000009">
    <property type="protein sequence ID" value="KAK9991976.1"/>
    <property type="molecule type" value="Genomic_DNA"/>
</dbReference>
<dbReference type="InterPro" id="IPR036397">
    <property type="entry name" value="RNaseH_sf"/>
</dbReference>
<gene>
    <name evidence="2" type="ORF">SO802_026961</name>
</gene>
<dbReference type="InterPro" id="IPR043502">
    <property type="entry name" value="DNA/RNA_pol_sf"/>
</dbReference>
<dbReference type="InterPro" id="IPR002156">
    <property type="entry name" value="RNaseH_domain"/>
</dbReference>
<dbReference type="GO" id="GO:0004523">
    <property type="term" value="F:RNA-DNA hybrid ribonuclease activity"/>
    <property type="evidence" value="ECO:0007669"/>
    <property type="project" value="InterPro"/>
</dbReference>
<evidence type="ECO:0000313" key="2">
    <source>
        <dbReference type="EMBL" id="KAK9991976.1"/>
    </source>
</evidence>
<dbReference type="SUPFAM" id="SSF56672">
    <property type="entry name" value="DNA/RNA polymerases"/>
    <property type="match status" value="1"/>
</dbReference>
<accession>A0AAW2C2Y9</accession>
<protein>
    <recommendedName>
        <fullName evidence="1">Reverse transcriptase domain-containing protein</fullName>
    </recommendedName>
</protein>
<evidence type="ECO:0000313" key="3">
    <source>
        <dbReference type="Proteomes" id="UP001459277"/>
    </source>
</evidence>
<dbReference type="Proteomes" id="UP001459277">
    <property type="component" value="Unassembled WGS sequence"/>
</dbReference>
<dbReference type="Pfam" id="PF13456">
    <property type="entry name" value="RVT_3"/>
    <property type="match status" value="1"/>
</dbReference>
<dbReference type="InterPro" id="IPR026960">
    <property type="entry name" value="RVT-Znf"/>
</dbReference>
<dbReference type="PANTHER" id="PTHR33116">
    <property type="entry name" value="REVERSE TRANSCRIPTASE ZINC-BINDING DOMAIN-CONTAINING PROTEIN-RELATED-RELATED"/>
    <property type="match status" value="1"/>
</dbReference>
<dbReference type="CDD" id="cd01650">
    <property type="entry name" value="RT_nLTR_like"/>
    <property type="match status" value="1"/>
</dbReference>
<dbReference type="InterPro" id="IPR044730">
    <property type="entry name" value="RNase_H-like_dom_plant"/>
</dbReference>
<feature type="domain" description="Reverse transcriptase" evidence="1">
    <location>
        <begin position="170"/>
        <end position="439"/>
    </location>
</feature>
<dbReference type="PANTHER" id="PTHR33116:SF70">
    <property type="entry name" value="NON-LTR RETROELEMENT REVERSE TRANSCRIPTASE-LIKE PROTEIN"/>
    <property type="match status" value="1"/>
</dbReference>
<dbReference type="SUPFAM" id="SSF53098">
    <property type="entry name" value="Ribonuclease H-like"/>
    <property type="match status" value="1"/>
</dbReference>
<proteinExistence type="predicted"/>